<evidence type="ECO:0000256" key="1">
    <source>
        <dbReference type="SAM" id="Phobius"/>
    </source>
</evidence>
<evidence type="ECO:0000313" key="2">
    <source>
        <dbReference type="EMBL" id="ERJ74935.1"/>
    </source>
</evidence>
<dbReference type="AlphaFoldDB" id="U2J596"/>
<keyword evidence="1" id="KW-0472">Membrane</keyword>
<gene>
    <name evidence="2" type="ORF">HMPREF1557_01361</name>
</gene>
<comment type="caution">
    <text evidence="2">The sequence shown here is derived from an EMBL/GenBank/DDBJ whole genome shotgun (WGS) entry which is preliminary data.</text>
</comment>
<keyword evidence="1" id="KW-0812">Transmembrane</keyword>
<dbReference type="EMBL" id="AWVA01000083">
    <property type="protein sequence ID" value="ERJ74935.1"/>
    <property type="molecule type" value="Genomic_DNA"/>
</dbReference>
<dbReference type="HOGENOM" id="CLU_3173909_0_0_9"/>
<feature type="transmembrane region" description="Helical" evidence="1">
    <location>
        <begin position="6"/>
        <end position="22"/>
    </location>
</feature>
<dbReference type="PATRIC" id="fig|1227275.3.peg.1210"/>
<dbReference type="Proteomes" id="UP000016617">
    <property type="component" value="Unassembled WGS sequence"/>
</dbReference>
<proteinExistence type="predicted"/>
<organism evidence="2 3">
    <name type="scientific">Streptococcus sobrinus W1703</name>
    <dbReference type="NCBI Taxonomy" id="1227275"/>
    <lineage>
        <taxon>Bacteria</taxon>
        <taxon>Bacillati</taxon>
        <taxon>Bacillota</taxon>
        <taxon>Bacilli</taxon>
        <taxon>Lactobacillales</taxon>
        <taxon>Streptococcaceae</taxon>
        <taxon>Streptococcus</taxon>
    </lineage>
</organism>
<name>U2J596_9STRE</name>
<accession>U2J596</accession>
<keyword evidence="1" id="KW-1133">Transmembrane helix</keyword>
<evidence type="ECO:0000313" key="3">
    <source>
        <dbReference type="Proteomes" id="UP000016617"/>
    </source>
</evidence>
<reference evidence="2 3" key="1">
    <citation type="submission" date="2013-06" db="EMBL/GenBank/DDBJ databases">
        <authorList>
            <person name="Weinstock G."/>
            <person name="Sodergren E."/>
            <person name="Lobos E.A."/>
            <person name="Fulton L."/>
            <person name="Fulton R."/>
            <person name="Courtney L."/>
            <person name="Fronick C."/>
            <person name="O'Laughlin M."/>
            <person name="Godfrey J."/>
            <person name="Wilson R.M."/>
            <person name="Miner T."/>
            <person name="Farmer C."/>
            <person name="Delehaunty K."/>
            <person name="Cordes M."/>
            <person name="Minx P."/>
            <person name="Tomlinson C."/>
            <person name="Chen J."/>
            <person name="Wollam A."/>
            <person name="Pepin K.H."/>
            <person name="Bhonagiri V."/>
            <person name="Zhang X."/>
            <person name="Warren W."/>
            <person name="Mitreva M."/>
            <person name="Mardis E.R."/>
            <person name="Wilson R.K."/>
        </authorList>
    </citation>
    <scope>NUCLEOTIDE SEQUENCE [LARGE SCALE GENOMIC DNA]</scope>
    <source>
        <strain evidence="2 3">W1703</strain>
    </source>
</reference>
<sequence length="47" mass="5742">MFWAIIYFIFTFLFYPFAKFIYDGIRHFLFGDSYLVEGSLIVWLVFS</sequence>
<protein>
    <submittedName>
        <fullName evidence="2">Uncharacterized protein</fullName>
    </submittedName>
</protein>